<gene>
    <name evidence="4" type="ORF">EV421DRAFT_2041178</name>
</gene>
<dbReference type="PANTHER" id="PTHR10039">
    <property type="entry name" value="AMELOGENIN"/>
    <property type="match status" value="1"/>
</dbReference>
<name>A0AA39IXW3_9AGAR</name>
<dbReference type="SMART" id="SM00248">
    <property type="entry name" value="ANK"/>
    <property type="match status" value="7"/>
</dbReference>
<organism evidence="4 5">
    <name type="scientific">Armillaria borealis</name>
    <dbReference type="NCBI Taxonomy" id="47425"/>
    <lineage>
        <taxon>Eukaryota</taxon>
        <taxon>Fungi</taxon>
        <taxon>Dikarya</taxon>
        <taxon>Basidiomycota</taxon>
        <taxon>Agaricomycotina</taxon>
        <taxon>Agaricomycetes</taxon>
        <taxon>Agaricomycetidae</taxon>
        <taxon>Agaricales</taxon>
        <taxon>Marasmiineae</taxon>
        <taxon>Physalacriaceae</taxon>
        <taxon>Armillaria</taxon>
    </lineage>
</organism>
<dbReference type="AlphaFoldDB" id="A0AA39IXW3"/>
<dbReference type="Gene3D" id="3.40.50.300">
    <property type="entry name" value="P-loop containing nucleotide triphosphate hydrolases"/>
    <property type="match status" value="1"/>
</dbReference>
<feature type="domain" description="GPI inositol-deacylase winged helix" evidence="2">
    <location>
        <begin position="500"/>
        <end position="585"/>
    </location>
</feature>
<dbReference type="PANTHER" id="PTHR10039:SF15">
    <property type="entry name" value="NACHT DOMAIN-CONTAINING PROTEIN"/>
    <property type="match status" value="1"/>
</dbReference>
<sequence length="972" mass="109675">MAETLGIASSIITLIEMSHTIVGYLQDIREAPKERDELSKELSYLKLYLGTVNQLTQMADADDPWLATVQRLSGPFVQLDVLLKGLKKKLEPASDSIGKMKQRLLWKFSKESVENILKKIERIKSLVIVAIQQDHAALSRAMNEALAIVDAKVNNISDNTEFIKHDINLVGGNVVKVDNKVMHMYGKISQLESQMQKDQDDEMLMRVIPWLTDLNFKSIQAEKLSQRVGDTGRWFLESKQFLKWVDGSASSSCLWCPGHPGVGKTILASIIINYLRSLDYKEKTLILSIFCDYKSATTQTIANLFCSLLKQLVQDHGLSDPITKLYNQCFCDGTQPALNTLTEILSQELESFHRVYIVLDALDEFPDDNAGQEKLINTTRLLGDNIYLLVTSRNISTIGLLFEEDTRLDIRAADDDINLYIMSKLSCGRLARLIKGRDDLQQAVLDRVTEKADGMFLLAGLHIDTLAQTTTPKLLRVALGKLPDNMASAYDKTLERVNSQSKHDRELAYHIFGWIAFAKQPLTVLELQHALAVEPGMTALDPDNLCDEDLLGSVCAGLVIIDQTSTKCIVRFVHYTTQEYFTSQQSNLFPDIHYIITRTCLTYMSFDNFDTIKSLYASIESEDCQQFILKYPFLCYSYSFWGYHASGPVEYLLENEIITFLDAAYYKKVTNIFRPECKEYWQLFNCFMLPLPSPLQSAVYQGLTHIISVLLYREVDSGYKMALVAAVEAKNLEMVKLLLSEDNVNINQIDSNMSYYTPLIIAAGSGYEEIVKIILGSTYRNTINSVDENGWSALLHAIYGEHKEVVRILLASPGINVTLCDRYHLSPLAMAVCKDQDDIVEMLLKCDDVDPDTQSSLTQQTPLLYAAEHIYTCHIIKILLQTDHVDVNSKDCNGRTALMIMASYGKTEAAKILLKHPGIDIMAKDNNGMTAYNHACWSKLKADKMIALLEQHEGKLNMPDNYLPIYLTNAYL</sequence>
<feature type="domain" description="Nephrocystin 3-like N-terminal" evidence="3">
    <location>
        <begin position="230"/>
        <end position="393"/>
    </location>
</feature>
<dbReference type="InterPro" id="IPR054471">
    <property type="entry name" value="GPIID_WHD"/>
</dbReference>
<protein>
    <recommendedName>
        <fullName evidence="6">NACHT domain-containing protein</fullName>
    </recommendedName>
</protein>
<dbReference type="InterPro" id="IPR056884">
    <property type="entry name" value="NPHP3-like_N"/>
</dbReference>
<evidence type="ECO:0000259" key="3">
    <source>
        <dbReference type="Pfam" id="PF24883"/>
    </source>
</evidence>
<evidence type="ECO:0000259" key="2">
    <source>
        <dbReference type="Pfam" id="PF22939"/>
    </source>
</evidence>
<comment type="caution">
    <text evidence="4">The sequence shown here is derived from an EMBL/GenBank/DDBJ whole genome shotgun (WGS) entry which is preliminary data.</text>
</comment>
<dbReference type="SUPFAM" id="SSF52540">
    <property type="entry name" value="P-loop containing nucleoside triphosphate hydrolases"/>
    <property type="match status" value="1"/>
</dbReference>
<dbReference type="InterPro" id="IPR036770">
    <property type="entry name" value="Ankyrin_rpt-contain_sf"/>
</dbReference>
<dbReference type="Proteomes" id="UP001175226">
    <property type="component" value="Unassembled WGS sequence"/>
</dbReference>
<evidence type="ECO:0008006" key="6">
    <source>
        <dbReference type="Google" id="ProtNLM"/>
    </source>
</evidence>
<dbReference type="EMBL" id="JAUEPT010000110">
    <property type="protein sequence ID" value="KAK0431607.1"/>
    <property type="molecule type" value="Genomic_DNA"/>
</dbReference>
<proteinExistence type="predicted"/>
<dbReference type="Pfam" id="PF00023">
    <property type="entry name" value="Ank"/>
    <property type="match status" value="1"/>
</dbReference>
<evidence type="ECO:0000256" key="1">
    <source>
        <dbReference type="ARBA" id="ARBA00022737"/>
    </source>
</evidence>
<dbReference type="Pfam" id="PF22939">
    <property type="entry name" value="WHD_GPIID"/>
    <property type="match status" value="1"/>
</dbReference>
<dbReference type="Gene3D" id="1.25.40.20">
    <property type="entry name" value="Ankyrin repeat-containing domain"/>
    <property type="match status" value="1"/>
</dbReference>
<dbReference type="InterPro" id="IPR027417">
    <property type="entry name" value="P-loop_NTPase"/>
</dbReference>
<keyword evidence="5" id="KW-1185">Reference proteome</keyword>
<dbReference type="InterPro" id="IPR002110">
    <property type="entry name" value="Ankyrin_rpt"/>
</dbReference>
<dbReference type="Pfam" id="PF24883">
    <property type="entry name" value="NPHP3_N"/>
    <property type="match status" value="1"/>
</dbReference>
<dbReference type="SUPFAM" id="SSF48403">
    <property type="entry name" value="Ankyrin repeat"/>
    <property type="match status" value="1"/>
</dbReference>
<evidence type="ECO:0000313" key="5">
    <source>
        <dbReference type="Proteomes" id="UP001175226"/>
    </source>
</evidence>
<reference evidence="4" key="1">
    <citation type="submission" date="2023-06" db="EMBL/GenBank/DDBJ databases">
        <authorList>
            <consortium name="Lawrence Berkeley National Laboratory"/>
            <person name="Ahrendt S."/>
            <person name="Sahu N."/>
            <person name="Indic B."/>
            <person name="Wong-Bajracharya J."/>
            <person name="Merenyi Z."/>
            <person name="Ke H.-M."/>
            <person name="Monk M."/>
            <person name="Kocsube S."/>
            <person name="Drula E."/>
            <person name="Lipzen A."/>
            <person name="Balint B."/>
            <person name="Henrissat B."/>
            <person name="Andreopoulos B."/>
            <person name="Martin F.M."/>
            <person name="Harder C.B."/>
            <person name="Rigling D."/>
            <person name="Ford K.L."/>
            <person name="Foster G.D."/>
            <person name="Pangilinan J."/>
            <person name="Papanicolaou A."/>
            <person name="Barry K."/>
            <person name="LaButti K."/>
            <person name="Viragh M."/>
            <person name="Koriabine M."/>
            <person name="Yan M."/>
            <person name="Riley R."/>
            <person name="Champramary S."/>
            <person name="Plett K.L."/>
            <person name="Tsai I.J."/>
            <person name="Slot J."/>
            <person name="Sipos G."/>
            <person name="Plett J."/>
            <person name="Nagy L.G."/>
            <person name="Grigoriev I.V."/>
        </authorList>
    </citation>
    <scope>NUCLEOTIDE SEQUENCE</scope>
    <source>
        <strain evidence="4">FPL87.14</strain>
    </source>
</reference>
<accession>A0AA39IXW3</accession>
<evidence type="ECO:0000313" key="4">
    <source>
        <dbReference type="EMBL" id="KAK0431607.1"/>
    </source>
</evidence>
<dbReference type="Pfam" id="PF12796">
    <property type="entry name" value="Ank_2"/>
    <property type="match status" value="2"/>
</dbReference>
<keyword evidence="1" id="KW-0677">Repeat</keyword>